<reference evidence="2" key="1">
    <citation type="submission" date="2019-09" db="EMBL/GenBank/DDBJ databases">
        <title>Characterisation of the sponge microbiome using genome-centric metagenomics.</title>
        <authorList>
            <person name="Engelberts J.P."/>
            <person name="Robbins S.J."/>
            <person name="De Goeij J.M."/>
            <person name="Aranda M."/>
            <person name="Bell S.C."/>
            <person name="Webster N.S."/>
        </authorList>
    </citation>
    <scope>NUCLEOTIDE SEQUENCE</scope>
    <source>
        <strain evidence="2">SB0664_bin_43</strain>
    </source>
</reference>
<protein>
    <recommendedName>
        <fullName evidence="3">Histidine kinase</fullName>
    </recommendedName>
</protein>
<organism evidence="2">
    <name type="scientific">Boseongicola sp. SB0664_bin_43</name>
    <dbReference type="NCBI Taxonomy" id="2604844"/>
    <lineage>
        <taxon>Bacteria</taxon>
        <taxon>Pseudomonadati</taxon>
        <taxon>Pseudomonadota</taxon>
        <taxon>Alphaproteobacteria</taxon>
        <taxon>Rhodobacterales</taxon>
        <taxon>Paracoccaceae</taxon>
        <taxon>Boseongicola</taxon>
    </lineage>
</organism>
<dbReference type="InterPro" id="IPR015943">
    <property type="entry name" value="WD40/YVTN_repeat-like_dom_sf"/>
</dbReference>
<comment type="caution">
    <text evidence="2">The sequence shown here is derived from an EMBL/GenBank/DDBJ whole genome shotgun (WGS) entry which is preliminary data.</text>
</comment>
<dbReference type="SUPFAM" id="SSF63829">
    <property type="entry name" value="Calcium-dependent phosphotriesterase"/>
    <property type="match status" value="2"/>
</dbReference>
<dbReference type="GO" id="GO:0000155">
    <property type="term" value="F:phosphorelay sensor kinase activity"/>
    <property type="evidence" value="ECO:0007669"/>
    <property type="project" value="TreeGrafter"/>
</dbReference>
<evidence type="ECO:0000313" key="2">
    <source>
        <dbReference type="EMBL" id="MXY34599.1"/>
    </source>
</evidence>
<sequence length="548" mass="60771">MRMSDISFDHVLSSQYTVFDGLAGMHVEDLYQDREGFLWIATADGGVSRFDSARFDNFGLKDGLPNLTVMAIAEEENGRLLFGTFGGGLAAYDGRGFQVYTTEHGLPSNEVLGLQAQPDGSILVLTSAGVAWFAEGRFIKCITDVGGQPLRYVRDMATDAAGTTWLATMNRGVISLDERYMGIYERAIQWPWKFAQDSSGHLWIAFNYTGSEVLIGRYDPQDQHLAFINAGKGDERVAQNGTRHVRTDERGWLWLTHRGVVVHDGQEWQSFSAFLPDIDFSGTRLTYEDREGNIWIGLWGGGLIFCDPTSIRRYTEADGLPDREIRRLGEDHERRMWIGTMGGMACMEEGQIRPVETGKTVSAIVVDGQGQVWSGGDTGEVYKWEGQAPQAIPLAEGTYSEEIAGLCEGAQGRIWVGTSDGRFGWIEKNRFIFLDECGTALQDQDGVFWVGSLLQDRDGVLWIGSYGVVPALYCYEDEHLRPADMAGAESIAYVNVLWEHQNTLWVGTAKGLFALDLSSRQVRRFTAEEFGLSANGILALTADPEGHI</sequence>
<keyword evidence="1" id="KW-0597">Phosphoprotein</keyword>
<evidence type="ECO:0000256" key="1">
    <source>
        <dbReference type="ARBA" id="ARBA00022553"/>
    </source>
</evidence>
<dbReference type="AlphaFoldDB" id="A0A6B0Y4E3"/>
<dbReference type="PANTHER" id="PTHR43547">
    <property type="entry name" value="TWO-COMPONENT HISTIDINE KINASE"/>
    <property type="match status" value="1"/>
</dbReference>
<dbReference type="InterPro" id="IPR011110">
    <property type="entry name" value="Reg_prop"/>
</dbReference>
<accession>A0A6B0Y4E3</accession>
<feature type="non-terminal residue" evidence="2">
    <location>
        <position position="548"/>
    </location>
</feature>
<dbReference type="PANTHER" id="PTHR43547:SF2">
    <property type="entry name" value="HYBRID SIGNAL TRANSDUCTION HISTIDINE KINASE C"/>
    <property type="match status" value="1"/>
</dbReference>
<dbReference type="Pfam" id="PF07494">
    <property type="entry name" value="Reg_prop"/>
    <property type="match status" value="2"/>
</dbReference>
<name>A0A6B0Y4E3_9RHOB</name>
<dbReference type="EMBL" id="VXRY01000447">
    <property type="protein sequence ID" value="MXY34599.1"/>
    <property type="molecule type" value="Genomic_DNA"/>
</dbReference>
<dbReference type="Gene3D" id="2.130.10.10">
    <property type="entry name" value="YVTN repeat-like/Quinoprotein amine dehydrogenase"/>
    <property type="match status" value="3"/>
</dbReference>
<proteinExistence type="predicted"/>
<evidence type="ECO:0008006" key="3">
    <source>
        <dbReference type="Google" id="ProtNLM"/>
    </source>
</evidence>
<gene>
    <name evidence="2" type="ORF">F4Y60_11040</name>
</gene>